<sequence length="232" mass="27080">MESFQRKLWSENHKKLSNCILNPDLHESAVELFLHLHALLFSSQMTYSQLITLEDELFNDITEEALRKYPVKTPGTKNSIVWHLWHTTRIEDMTMNTLVHNGDQILFSGDWYNQLKVDFMHSGNGMSEEEVGELSSRIDIDALLSYRLEVGRKTREIISSMIPGQLKEAVDPAKLQKLEDQGAVKKEESWLLDYWGKKTKAGLVLMPATRHNFVHLNKSIRIKQKYQRRREQ</sequence>
<reference evidence="2 3" key="1">
    <citation type="submission" date="2016-10" db="EMBL/GenBank/DDBJ databases">
        <authorList>
            <person name="de Groot N.N."/>
        </authorList>
    </citation>
    <scope>NUCLEOTIDE SEQUENCE [LARGE SCALE GENOMIC DNA]</scope>
    <source>
        <strain evidence="2 3">DSM 28129</strain>
    </source>
</reference>
<dbReference type="AlphaFoldDB" id="A0A1G7KN79"/>
<dbReference type="InterPro" id="IPR024775">
    <property type="entry name" value="DinB-like"/>
</dbReference>
<dbReference type="Pfam" id="PF12867">
    <property type="entry name" value="DinB_2"/>
    <property type="match status" value="1"/>
</dbReference>
<evidence type="ECO:0000259" key="1">
    <source>
        <dbReference type="Pfam" id="PF12867"/>
    </source>
</evidence>
<keyword evidence="3" id="KW-1185">Reference proteome</keyword>
<dbReference type="OrthoDB" id="9778466at2"/>
<name>A0A1G7KN79_9BACL</name>
<dbReference type="InterPro" id="IPR034660">
    <property type="entry name" value="DinB/YfiT-like"/>
</dbReference>
<feature type="domain" description="DinB-like" evidence="1">
    <location>
        <begin position="56"/>
        <end position="170"/>
    </location>
</feature>
<dbReference type="Proteomes" id="UP000198972">
    <property type="component" value="Unassembled WGS sequence"/>
</dbReference>
<evidence type="ECO:0000313" key="3">
    <source>
        <dbReference type="Proteomes" id="UP000198972"/>
    </source>
</evidence>
<proteinExistence type="predicted"/>
<protein>
    <submittedName>
        <fullName evidence="2">DinB superfamily protein</fullName>
    </submittedName>
</protein>
<gene>
    <name evidence="2" type="ORF">SAMN04488542_1109</name>
</gene>
<dbReference type="EMBL" id="FNBG01000010">
    <property type="protein sequence ID" value="SDF38581.1"/>
    <property type="molecule type" value="Genomic_DNA"/>
</dbReference>
<dbReference type="RefSeq" id="WP_091229308.1">
    <property type="nucleotide sequence ID" value="NZ_FNBG01000010.1"/>
</dbReference>
<dbReference type="Gene3D" id="1.20.120.450">
    <property type="entry name" value="dinb family like domain"/>
    <property type="match status" value="1"/>
</dbReference>
<organism evidence="2 3">
    <name type="scientific">Fontibacillus panacisegetis</name>
    <dbReference type="NCBI Taxonomy" id="670482"/>
    <lineage>
        <taxon>Bacteria</taxon>
        <taxon>Bacillati</taxon>
        <taxon>Bacillota</taxon>
        <taxon>Bacilli</taxon>
        <taxon>Bacillales</taxon>
        <taxon>Paenibacillaceae</taxon>
        <taxon>Fontibacillus</taxon>
    </lineage>
</organism>
<accession>A0A1G7KN79</accession>
<evidence type="ECO:0000313" key="2">
    <source>
        <dbReference type="EMBL" id="SDF38581.1"/>
    </source>
</evidence>
<dbReference type="STRING" id="670482.SAMN04488542_1109"/>